<evidence type="ECO:0000256" key="3">
    <source>
        <dbReference type="ARBA" id="ARBA00022723"/>
    </source>
</evidence>
<dbReference type="AlphaFoldDB" id="A0A1X2EJX4"/>
<dbReference type="GO" id="GO:0046872">
    <property type="term" value="F:metal ion binding"/>
    <property type="evidence" value="ECO:0007669"/>
    <property type="project" value="UniProtKB-KW"/>
</dbReference>
<keyword evidence="2" id="KW-0540">Nuclease</keyword>
<accession>A0A1X2EJX4</accession>
<dbReference type="STRING" id="1798.AWC30_09920"/>
<name>A0A1X2EJX4_9MYCO</name>
<dbReference type="GO" id="GO:0004518">
    <property type="term" value="F:nuclease activity"/>
    <property type="evidence" value="ECO:0007669"/>
    <property type="project" value="UniProtKB-KW"/>
</dbReference>
<evidence type="ECO:0000256" key="4">
    <source>
        <dbReference type="ARBA" id="ARBA00022801"/>
    </source>
</evidence>
<dbReference type="EMBL" id="LQPZ01000024">
    <property type="protein sequence ID" value="ORX04517.1"/>
    <property type="molecule type" value="Genomic_DNA"/>
</dbReference>
<keyword evidence="3" id="KW-0479">Metal-binding</keyword>
<evidence type="ECO:0000256" key="5">
    <source>
        <dbReference type="ARBA" id="ARBA00022842"/>
    </source>
</evidence>
<dbReference type="InterPro" id="IPR029060">
    <property type="entry name" value="PIN-like_dom_sf"/>
</dbReference>
<evidence type="ECO:0000313" key="8">
    <source>
        <dbReference type="Proteomes" id="UP000193090"/>
    </source>
</evidence>
<keyword evidence="5" id="KW-0460">Magnesium</keyword>
<keyword evidence="4" id="KW-0378">Hydrolase</keyword>
<keyword evidence="8" id="KW-1185">Reference proteome</keyword>
<reference evidence="7 8" key="1">
    <citation type="submission" date="2016-01" db="EMBL/GenBank/DDBJ databases">
        <title>The new phylogeny of the genus Mycobacterium.</title>
        <authorList>
            <person name="Tarcisio F."/>
            <person name="Conor M."/>
            <person name="Antonella G."/>
            <person name="Elisabetta G."/>
            <person name="Giulia F.S."/>
            <person name="Sara T."/>
            <person name="Anna F."/>
            <person name="Clotilde B."/>
            <person name="Roberto B."/>
            <person name="Veronica D.S."/>
            <person name="Fabio R."/>
            <person name="Monica P."/>
            <person name="Olivier J."/>
            <person name="Enrico T."/>
            <person name="Nicola S."/>
        </authorList>
    </citation>
    <scope>NUCLEOTIDE SEQUENCE [LARGE SCALE GENOMIC DNA]</scope>
    <source>
        <strain evidence="7 8">DSM 44153</strain>
    </source>
</reference>
<evidence type="ECO:0000256" key="1">
    <source>
        <dbReference type="ARBA" id="ARBA00022649"/>
    </source>
</evidence>
<dbReference type="GO" id="GO:0016787">
    <property type="term" value="F:hydrolase activity"/>
    <property type="evidence" value="ECO:0007669"/>
    <property type="project" value="UniProtKB-KW"/>
</dbReference>
<feature type="domain" description="PIN" evidence="6">
    <location>
        <begin position="11"/>
        <end position="78"/>
    </location>
</feature>
<proteinExistence type="predicted"/>
<gene>
    <name evidence="7" type="ORF">AWC30_09920</name>
</gene>
<dbReference type="Gene3D" id="3.40.50.1010">
    <property type="entry name" value="5'-nuclease"/>
    <property type="match status" value="1"/>
</dbReference>
<comment type="caution">
    <text evidence="7">The sequence shown here is derived from an EMBL/GenBank/DDBJ whole genome shotgun (WGS) entry which is preliminary data.</text>
</comment>
<dbReference type="SUPFAM" id="SSF88723">
    <property type="entry name" value="PIN domain-like"/>
    <property type="match status" value="1"/>
</dbReference>
<dbReference type="InterPro" id="IPR002716">
    <property type="entry name" value="PIN_dom"/>
</dbReference>
<organism evidence="7 8">
    <name type="scientific">Mycolicibacillus trivialis</name>
    <dbReference type="NCBI Taxonomy" id="1798"/>
    <lineage>
        <taxon>Bacteria</taxon>
        <taxon>Bacillati</taxon>
        <taxon>Actinomycetota</taxon>
        <taxon>Actinomycetes</taxon>
        <taxon>Mycobacteriales</taxon>
        <taxon>Mycobacteriaceae</taxon>
        <taxon>Mycolicibacillus</taxon>
    </lineage>
</organism>
<evidence type="ECO:0000259" key="6">
    <source>
        <dbReference type="Pfam" id="PF01850"/>
    </source>
</evidence>
<evidence type="ECO:0000256" key="2">
    <source>
        <dbReference type="ARBA" id="ARBA00022722"/>
    </source>
</evidence>
<sequence>MRGDDGGKQARKQRITNAAEWIKGCTFAIAELSGRTARIAADLATEHSLKGADATVLATAQEWGCTKLYTRDDQLLKCDGKLGFKILEPEDPPVPEPHLFNMVSDAE</sequence>
<dbReference type="Proteomes" id="UP000193090">
    <property type="component" value="Unassembled WGS sequence"/>
</dbReference>
<evidence type="ECO:0000313" key="7">
    <source>
        <dbReference type="EMBL" id="ORX04517.1"/>
    </source>
</evidence>
<dbReference type="Pfam" id="PF01850">
    <property type="entry name" value="PIN"/>
    <property type="match status" value="1"/>
</dbReference>
<protein>
    <recommendedName>
        <fullName evidence="6">PIN domain-containing protein</fullName>
    </recommendedName>
</protein>
<keyword evidence="1" id="KW-1277">Toxin-antitoxin system</keyword>